<keyword evidence="2" id="KW-1185">Reference proteome</keyword>
<protein>
    <submittedName>
        <fullName evidence="1">Uncharacterized protein</fullName>
    </submittedName>
</protein>
<name>M5U9K2_9BACT</name>
<dbReference type="AlphaFoldDB" id="M5U9K2"/>
<organism evidence="1 2">
    <name type="scientific">Rhodopirellula sallentina SM41</name>
    <dbReference type="NCBI Taxonomy" id="1263870"/>
    <lineage>
        <taxon>Bacteria</taxon>
        <taxon>Pseudomonadati</taxon>
        <taxon>Planctomycetota</taxon>
        <taxon>Planctomycetia</taxon>
        <taxon>Pirellulales</taxon>
        <taxon>Pirellulaceae</taxon>
        <taxon>Rhodopirellula</taxon>
    </lineage>
</organism>
<reference evidence="1 2" key="1">
    <citation type="journal article" date="2013" name="Mar. Genomics">
        <title>Expression of sulfatases in Rhodopirellula baltica and the diversity of sulfatases in the genus Rhodopirellula.</title>
        <authorList>
            <person name="Wegner C.E."/>
            <person name="Richter-Heitmann T."/>
            <person name="Klindworth A."/>
            <person name="Klockow C."/>
            <person name="Richter M."/>
            <person name="Achstetter T."/>
            <person name="Glockner F.O."/>
            <person name="Harder J."/>
        </authorList>
    </citation>
    <scope>NUCLEOTIDE SEQUENCE [LARGE SCALE GENOMIC DNA]</scope>
    <source>
        <strain evidence="1 2">SM41</strain>
    </source>
</reference>
<evidence type="ECO:0000313" key="1">
    <source>
        <dbReference type="EMBL" id="EMI52668.1"/>
    </source>
</evidence>
<gene>
    <name evidence="1" type="ORF">RSSM_05885</name>
</gene>
<evidence type="ECO:0000313" key="2">
    <source>
        <dbReference type="Proteomes" id="UP000011885"/>
    </source>
</evidence>
<comment type="caution">
    <text evidence="1">The sequence shown here is derived from an EMBL/GenBank/DDBJ whole genome shotgun (WGS) entry which is preliminary data.</text>
</comment>
<accession>M5U9K2</accession>
<dbReference type="EMBL" id="ANOH01000411">
    <property type="protein sequence ID" value="EMI52668.1"/>
    <property type="molecule type" value="Genomic_DNA"/>
</dbReference>
<proteinExistence type="predicted"/>
<dbReference type="Proteomes" id="UP000011885">
    <property type="component" value="Unassembled WGS sequence"/>
</dbReference>
<sequence>MIPHNFFTPDACQAINRWSSVANTTATEFPTRDFDPGGAAEDQAWLQCLSQGK</sequence>